<dbReference type="EMBL" id="JARPMG010000001">
    <property type="protein sequence ID" value="KAJ8104243.1"/>
    <property type="molecule type" value="Genomic_DNA"/>
</dbReference>
<feature type="binding site" evidence="5">
    <location>
        <position position="15"/>
    </location>
    <ligand>
        <name>ATP</name>
        <dbReference type="ChEBI" id="CHEBI:30616"/>
    </ligand>
</feature>
<dbReference type="GO" id="GO:0006083">
    <property type="term" value="P:acetate metabolic process"/>
    <property type="evidence" value="ECO:0007669"/>
    <property type="project" value="TreeGrafter"/>
</dbReference>
<dbReference type="GO" id="GO:0008776">
    <property type="term" value="F:acetate kinase activity"/>
    <property type="evidence" value="ECO:0007669"/>
    <property type="project" value="UniProtKB-UniRule"/>
</dbReference>
<name>A0AAD7VW46_9ASCO</name>
<dbReference type="InterPro" id="IPR023865">
    <property type="entry name" value="Aliphatic_acid_kinase_CS"/>
</dbReference>
<protein>
    <recommendedName>
        <fullName evidence="5">Probable acetate kinase</fullName>
        <ecNumber evidence="5">2.7.2.1</ecNumber>
    </recommendedName>
    <alternativeName>
        <fullName evidence="5">Acetokinase</fullName>
    </alternativeName>
</protein>
<feature type="binding site" evidence="5">
    <location>
        <position position="8"/>
    </location>
    <ligand>
        <name>Mg(2+)</name>
        <dbReference type="ChEBI" id="CHEBI:18420"/>
    </ligand>
</feature>
<dbReference type="InterPro" id="IPR043129">
    <property type="entry name" value="ATPase_NBD"/>
</dbReference>
<keyword evidence="1 5" id="KW-0808">Transferase</keyword>
<dbReference type="InterPro" id="IPR004372">
    <property type="entry name" value="Ac/propionate_kinase"/>
</dbReference>
<feature type="binding site" evidence="5">
    <location>
        <position position="101"/>
    </location>
    <ligand>
        <name>substrate</name>
    </ligand>
</feature>
<dbReference type="Pfam" id="PF00871">
    <property type="entry name" value="Acetate_kinase"/>
    <property type="match status" value="1"/>
</dbReference>
<dbReference type="Proteomes" id="UP001217417">
    <property type="component" value="Unassembled WGS sequence"/>
</dbReference>
<dbReference type="PANTHER" id="PTHR21060">
    <property type="entry name" value="ACETATE KINASE"/>
    <property type="match status" value="1"/>
</dbReference>
<organism evidence="6 7">
    <name type="scientific">Lipomyces tetrasporus</name>
    <dbReference type="NCBI Taxonomy" id="54092"/>
    <lineage>
        <taxon>Eukaryota</taxon>
        <taxon>Fungi</taxon>
        <taxon>Dikarya</taxon>
        <taxon>Ascomycota</taxon>
        <taxon>Saccharomycotina</taxon>
        <taxon>Lipomycetes</taxon>
        <taxon>Lipomycetales</taxon>
        <taxon>Lipomycetaceae</taxon>
        <taxon>Lipomyces</taxon>
    </lineage>
</organism>
<dbReference type="Gene3D" id="3.30.420.40">
    <property type="match status" value="2"/>
</dbReference>
<keyword evidence="5" id="KW-0460">Magnesium</keyword>
<dbReference type="PIRSF" id="PIRSF000722">
    <property type="entry name" value="Acetate_prop_kin"/>
    <property type="match status" value="1"/>
</dbReference>
<feature type="site" description="Transition state stabilizer" evidence="5">
    <location>
        <position position="250"/>
    </location>
</feature>
<evidence type="ECO:0000256" key="3">
    <source>
        <dbReference type="ARBA" id="ARBA00022777"/>
    </source>
</evidence>
<evidence type="ECO:0000256" key="4">
    <source>
        <dbReference type="ARBA" id="ARBA00022840"/>
    </source>
</evidence>
<dbReference type="GO" id="GO:0006085">
    <property type="term" value="P:acetyl-CoA biosynthetic process"/>
    <property type="evidence" value="ECO:0007669"/>
    <property type="project" value="UniProtKB-UniRule"/>
</dbReference>
<keyword evidence="5" id="KW-0479">Metal-binding</keyword>
<dbReference type="SUPFAM" id="SSF53067">
    <property type="entry name" value="Actin-like ATPase domain"/>
    <property type="match status" value="2"/>
</dbReference>
<dbReference type="InterPro" id="IPR000890">
    <property type="entry name" value="Aliphatic_acid_kin_short-chain"/>
</dbReference>
<evidence type="ECO:0000256" key="1">
    <source>
        <dbReference type="ARBA" id="ARBA00022679"/>
    </source>
</evidence>
<dbReference type="GeneID" id="80881600"/>
<dbReference type="NCBIfam" id="TIGR00016">
    <property type="entry name" value="ackA"/>
    <property type="match status" value="1"/>
</dbReference>
<dbReference type="PROSITE" id="PS01076">
    <property type="entry name" value="ACETATE_KINASE_2"/>
    <property type="match status" value="1"/>
</dbReference>
<dbReference type="HAMAP" id="MF_00020">
    <property type="entry name" value="Acetate_kinase"/>
    <property type="match status" value="1"/>
</dbReference>
<dbReference type="PROSITE" id="PS01075">
    <property type="entry name" value="ACETATE_KINASE_1"/>
    <property type="match status" value="1"/>
</dbReference>
<comment type="pathway">
    <text evidence="5">Metabolic intermediate biosynthesis; acetyl-CoA biosynthesis; acetyl-CoA from acetate: step 1/2.</text>
</comment>
<evidence type="ECO:0000313" key="7">
    <source>
        <dbReference type="Proteomes" id="UP001217417"/>
    </source>
</evidence>
<comment type="caution">
    <text evidence="5">Lacks conserved residue(s) required for the propagation of feature annotation.</text>
</comment>
<evidence type="ECO:0000256" key="2">
    <source>
        <dbReference type="ARBA" id="ARBA00022741"/>
    </source>
</evidence>
<comment type="caution">
    <text evidence="6">The sequence shown here is derived from an EMBL/GenBank/DDBJ whole genome shotgun (WGS) entry which is preliminary data.</text>
</comment>
<comment type="cofactor">
    <cofactor evidence="5">
        <name>Mg(2+)</name>
        <dbReference type="ChEBI" id="CHEBI:18420"/>
    </cofactor>
</comment>
<sequence length="420" mass="46099">MSAILCLNAGSSSVKFSLYRYSPEAPLLLAGSISGLTTDHQYLTYASYKSSGEVLESIKNEEIDCPDHDSAFKVFMEHLDSKEGDKRILDSLDDIYVACHRIVHGGANPRPLLITEDVYHELDVLSDLAPLHNQRALDIVHSCISRLKKTKNVAFFDSSFHMTIPRHVYTYPIDLDVQKRHQIRKYGFHGLSYAFITHETADFLGIDDSDLNVIALHLGSGASACAILNGKSINTSMGLTPLEGLPGATRSGSLDPSLIFHYHSDSSRMSTASSKDMHLTIAEDILNKKSGWQSITGTTDFGLITKRAVEENDEVAKLAFDMFADRVSMYVGQYWVALQGKAVALVFAGGIGEKGKELRTAVIGKVSCLGFTIDEELNSVASRSSDVVFDVSKKDAQLKTLVVQTDEQLQMAKEVIAARL</sequence>
<dbReference type="EC" id="2.7.2.1" evidence="5"/>
<dbReference type="GO" id="GO:0000287">
    <property type="term" value="F:magnesium ion binding"/>
    <property type="evidence" value="ECO:0007669"/>
    <property type="project" value="UniProtKB-UniRule"/>
</dbReference>
<feature type="active site" description="Proton donor/acceptor" evidence="5">
    <location>
        <position position="157"/>
    </location>
</feature>
<keyword evidence="4 5" id="KW-0067">ATP-binding</keyword>
<comment type="catalytic activity">
    <reaction evidence="5">
        <text>acetate + ATP = acetyl phosphate + ADP</text>
        <dbReference type="Rhea" id="RHEA:11352"/>
        <dbReference type="ChEBI" id="CHEBI:22191"/>
        <dbReference type="ChEBI" id="CHEBI:30089"/>
        <dbReference type="ChEBI" id="CHEBI:30616"/>
        <dbReference type="ChEBI" id="CHEBI:456216"/>
        <dbReference type="EC" id="2.7.2.1"/>
    </reaction>
</comment>
<comment type="similarity">
    <text evidence="5">Belongs to the acetokinase family.</text>
</comment>
<dbReference type="PRINTS" id="PR00471">
    <property type="entry name" value="ACETATEKNASE"/>
</dbReference>
<gene>
    <name evidence="6" type="ORF">POJ06DRAFT_244026</name>
</gene>
<evidence type="ECO:0000313" key="6">
    <source>
        <dbReference type="EMBL" id="KAJ8104243.1"/>
    </source>
</evidence>
<keyword evidence="3 5" id="KW-0418">Kinase</keyword>
<reference evidence="6" key="1">
    <citation type="submission" date="2023-03" db="EMBL/GenBank/DDBJ databases">
        <title>Near-Complete genome sequence of Lipomyces tetrasporous NRRL Y-64009, an oleaginous yeast capable of growing on lignocellulosic hydrolysates.</title>
        <authorList>
            <consortium name="Lawrence Berkeley National Laboratory"/>
            <person name="Jagtap S.S."/>
            <person name="Liu J.-J."/>
            <person name="Walukiewicz H.E."/>
            <person name="Pangilinan J."/>
            <person name="Lipzen A."/>
            <person name="Ahrendt S."/>
            <person name="Koriabine M."/>
            <person name="Cobaugh K."/>
            <person name="Salamov A."/>
            <person name="Yoshinaga Y."/>
            <person name="Ng V."/>
            <person name="Daum C."/>
            <person name="Grigoriev I.V."/>
            <person name="Slininger P.J."/>
            <person name="Dien B.S."/>
            <person name="Jin Y.-S."/>
            <person name="Rao C.V."/>
        </authorList>
    </citation>
    <scope>NUCLEOTIDE SEQUENCE</scope>
    <source>
        <strain evidence="6">NRRL Y-64009</strain>
    </source>
</reference>
<feature type="binding site" evidence="5">
    <location>
        <position position="407"/>
    </location>
    <ligand>
        <name>Mg(2+)</name>
        <dbReference type="ChEBI" id="CHEBI:18420"/>
    </ligand>
</feature>
<dbReference type="AlphaFoldDB" id="A0AAD7VW46"/>
<proteinExistence type="inferred from homology"/>
<feature type="site" description="Transition state stabilizer" evidence="5">
    <location>
        <position position="189"/>
    </location>
</feature>
<dbReference type="PANTHER" id="PTHR21060:SF15">
    <property type="entry name" value="ACETATE KINASE-RELATED"/>
    <property type="match status" value="1"/>
</dbReference>
<keyword evidence="7" id="KW-1185">Reference proteome</keyword>
<keyword evidence="2 5" id="KW-0547">Nucleotide-binding</keyword>
<dbReference type="GO" id="GO:0005524">
    <property type="term" value="F:ATP binding"/>
    <property type="evidence" value="ECO:0007669"/>
    <property type="project" value="UniProtKB-KW"/>
</dbReference>
<dbReference type="RefSeq" id="XP_056047693.1">
    <property type="nucleotide sequence ID" value="XM_056186434.1"/>
</dbReference>
<evidence type="ECO:0000256" key="5">
    <source>
        <dbReference type="HAMAP-Rule" id="MF_03131"/>
    </source>
</evidence>
<feature type="binding site" evidence="5">
    <location>
        <begin position="217"/>
        <end position="221"/>
    </location>
    <ligand>
        <name>ATP</name>
        <dbReference type="ChEBI" id="CHEBI:30616"/>
    </ligand>
</feature>
<accession>A0AAD7VW46</accession>